<dbReference type="InterPro" id="IPR000639">
    <property type="entry name" value="Epox_hydrolase-like"/>
</dbReference>
<dbReference type="OrthoDB" id="9801400at2"/>
<dbReference type="RefSeq" id="WP_051513353.1">
    <property type="nucleotide sequence ID" value="NZ_AVFL01000029.1"/>
</dbReference>
<dbReference type="PRINTS" id="PR00111">
    <property type="entry name" value="ABHYDROLASE"/>
</dbReference>
<dbReference type="Pfam" id="PF00561">
    <property type="entry name" value="Abhydrolase_1"/>
    <property type="match status" value="1"/>
</dbReference>
<evidence type="ECO:0000313" key="3">
    <source>
        <dbReference type="Proteomes" id="UP000019486"/>
    </source>
</evidence>
<sequence length="279" mass="29059">MPDALFPFPTSLPLDRIAAGEIRMAATIAGEGRAVVLVHGLGWDRNLWRPQVERLSGRYRVIAADTRGHGESDKPDGPYSIDQYAADWAALLDALGVAGACVVGFSQGGMTAQILAAKRPDLVSALCLVSTSGKFQEAGRANMEKRLAAQAAEGAEAAARVAADSVFSEAWRAAHPAELARFVAWRAGHDQSALAHAMRAGYGYDATVHHAGLAMPVLVLAGTADTLTPPAGMRDIAAAIPNAAYAEVPGAGHMIPIEQPAAFDAALDGFLDKHHPAAG</sequence>
<protein>
    <recommendedName>
        <fullName evidence="1">AB hydrolase-1 domain-containing protein</fullName>
    </recommendedName>
</protein>
<dbReference type="AlphaFoldDB" id="W9GX65"/>
<dbReference type="InterPro" id="IPR029058">
    <property type="entry name" value="AB_hydrolase_fold"/>
</dbReference>
<dbReference type="InterPro" id="IPR000073">
    <property type="entry name" value="AB_hydrolase_1"/>
</dbReference>
<dbReference type="EMBL" id="AVFL01000029">
    <property type="protein sequence ID" value="EWY37201.1"/>
    <property type="molecule type" value="Genomic_DNA"/>
</dbReference>
<dbReference type="PANTHER" id="PTHR43798">
    <property type="entry name" value="MONOACYLGLYCEROL LIPASE"/>
    <property type="match status" value="1"/>
</dbReference>
<comment type="caution">
    <text evidence="2">The sequence shown here is derived from an EMBL/GenBank/DDBJ whole genome shotgun (WGS) entry which is preliminary data.</text>
</comment>
<evidence type="ECO:0000313" key="2">
    <source>
        <dbReference type="EMBL" id="EWY37201.1"/>
    </source>
</evidence>
<dbReference type="GO" id="GO:0003824">
    <property type="term" value="F:catalytic activity"/>
    <property type="evidence" value="ECO:0007669"/>
    <property type="project" value="InterPro"/>
</dbReference>
<reference evidence="2 3" key="1">
    <citation type="submission" date="2013-08" db="EMBL/GenBank/DDBJ databases">
        <title>The genome sequence of Skermanella stibiiresistens.</title>
        <authorList>
            <person name="Zhu W."/>
            <person name="Wang G."/>
        </authorList>
    </citation>
    <scope>NUCLEOTIDE SEQUENCE [LARGE SCALE GENOMIC DNA]</scope>
    <source>
        <strain evidence="2 3">SB22</strain>
    </source>
</reference>
<dbReference type="InterPro" id="IPR050266">
    <property type="entry name" value="AB_hydrolase_sf"/>
</dbReference>
<dbReference type="Gene3D" id="3.40.50.1820">
    <property type="entry name" value="alpha/beta hydrolase"/>
    <property type="match status" value="1"/>
</dbReference>
<dbReference type="PRINTS" id="PR00412">
    <property type="entry name" value="EPOXHYDRLASE"/>
</dbReference>
<proteinExistence type="predicted"/>
<organism evidence="2 3">
    <name type="scientific">Skermanella stibiiresistens SB22</name>
    <dbReference type="NCBI Taxonomy" id="1385369"/>
    <lineage>
        <taxon>Bacteria</taxon>
        <taxon>Pseudomonadati</taxon>
        <taxon>Pseudomonadota</taxon>
        <taxon>Alphaproteobacteria</taxon>
        <taxon>Rhodospirillales</taxon>
        <taxon>Azospirillaceae</taxon>
        <taxon>Skermanella</taxon>
    </lineage>
</organism>
<dbReference type="SUPFAM" id="SSF53474">
    <property type="entry name" value="alpha/beta-Hydrolases"/>
    <property type="match status" value="1"/>
</dbReference>
<accession>W9GX65</accession>
<dbReference type="Proteomes" id="UP000019486">
    <property type="component" value="Unassembled WGS sequence"/>
</dbReference>
<feature type="domain" description="AB hydrolase-1" evidence="1">
    <location>
        <begin position="34"/>
        <end position="259"/>
    </location>
</feature>
<name>W9GX65_9PROT</name>
<gene>
    <name evidence="2" type="ORF">N825_20960</name>
</gene>
<dbReference type="STRING" id="1385369.N825_20960"/>
<keyword evidence="3" id="KW-1185">Reference proteome</keyword>
<evidence type="ECO:0000259" key="1">
    <source>
        <dbReference type="Pfam" id="PF00561"/>
    </source>
</evidence>